<dbReference type="Pfam" id="PF01928">
    <property type="entry name" value="CYTH"/>
    <property type="match status" value="1"/>
</dbReference>
<protein>
    <submittedName>
        <fullName evidence="3">CYTH-like CHAD domain-containing protein</fullName>
    </submittedName>
</protein>
<reference evidence="3 4" key="1">
    <citation type="submission" date="2013-11" db="EMBL/GenBank/DDBJ databases">
        <title>Complete genome sequence of Rhizobium gallicum bv. gallicum R602.</title>
        <authorList>
            <person name="Bustos P."/>
            <person name="Santamaria R.I."/>
            <person name="Lozano L."/>
            <person name="Acosta J.L."/>
            <person name="Ormeno-Orrillo E."/>
            <person name="Rogel M.A."/>
            <person name="Romero D."/>
            <person name="Cevallos M.A."/>
            <person name="Martinez-Romero E."/>
            <person name="Gonzalez V."/>
        </authorList>
    </citation>
    <scope>NUCLEOTIDE SEQUENCE [LARGE SCALE GENOMIC DNA]</scope>
    <source>
        <strain evidence="3 4">R602</strain>
    </source>
</reference>
<dbReference type="SMART" id="SM01118">
    <property type="entry name" value="CYTH"/>
    <property type="match status" value="1"/>
</dbReference>
<dbReference type="InterPro" id="IPR007899">
    <property type="entry name" value="CHAD_dom"/>
</dbReference>
<dbReference type="CDD" id="cd07756">
    <property type="entry name" value="CYTH-like_Pase_CHAD"/>
    <property type="match status" value="1"/>
</dbReference>
<gene>
    <name evidence="3" type="ORF">RGR602_CH03149</name>
</gene>
<dbReference type="GO" id="GO:0050355">
    <property type="term" value="F:inorganic triphosphate phosphatase activity"/>
    <property type="evidence" value="ECO:0007669"/>
    <property type="project" value="InterPro"/>
</dbReference>
<evidence type="ECO:0000259" key="1">
    <source>
        <dbReference type="PROSITE" id="PS51707"/>
    </source>
</evidence>
<accession>A0A0B4X5R4</accession>
<dbReference type="Gene3D" id="2.40.320.10">
    <property type="entry name" value="Hypothetical Protein Pfu-838710-001"/>
    <property type="match status" value="1"/>
</dbReference>
<dbReference type="PROSITE" id="PS51707">
    <property type="entry name" value="CYTH"/>
    <property type="match status" value="1"/>
</dbReference>
<dbReference type="InterPro" id="IPR038186">
    <property type="entry name" value="CHAD_dom_sf"/>
</dbReference>
<dbReference type="SUPFAM" id="SSF55154">
    <property type="entry name" value="CYTH-like phosphatases"/>
    <property type="match status" value="1"/>
</dbReference>
<evidence type="ECO:0000313" key="4">
    <source>
        <dbReference type="Proteomes" id="UP000031368"/>
    </source>
</evidence>
<evidence type="ECO:0000313" key="3">
    <source>
        <dbReference type="EMBL" id="AJD42466.1"/>
    </source>
</evidence>
<dbReference type="PROSITE" id="PS51708">
    <property type="entry name" value="CHAD"/>
    <property type="match status" value="1"/>
</dbReference>
<dbReference type="Gene3D" id="1.40.20.10">
    <property type="entry name" value="CHAD domain"/>
    <property type="match status" value="1"/>
</dbReference>
<evidence type="ECO:0000259" key="2">
    <source>
        <dbReference type="PROSITE" id="PS51708"/>
    </source>
</evidence>
<dbReference type="KEGG" id="rga:RGR602_CH03149"/>
<sequence length="483" mass="54450">MAAEIELKLELSPEAVKELLASEFLGEPEDVLSQQSTYFDTADHQLFKAGYTLRIRRTGEALFQTVKATGSSASLFARSEWETPLTTDTPLLDHSNPLQTEFGADLDVAPQFDVQVDRRVWNPSENGSQIEVVVDQGTVISGERHTPICEVELELKDGDRQNLFVLARRIKAVAPVRVGVQSKAGRGYQLIGPQQFVFKAEPIDLDRNMNAVRSFQTIAQSCFRQFRLNEDVLLCRRNAEALHQSRVALRRLRSAFSLYKPVLTDTEAERLKDELRWLAGTLGDARNLDVLLVKAKDDDMHHRLKSARNAAYDDVVDALQSSRARSLMLDFNEWLQCGEYLDRPETADDRNGTAVDFACQALDRMRKKLKKHGRALAQVDDEQRHEARKDAKKLRYAAEFFGSLFPDKRGVRRHKRFISAMSDLQDHLGALNDLATGPSVLKKHGLEDHPAASSVISQADKKDLIDAAQAALDDVVDAKRFWR</sequence>
<dbReference type="EMBL" id="CP006877">
    <property type="protein sequence ID" value="AJD42466.1"/>
    <property type="molecule type" value="Genomic_DNA"/>
</dbReference>
<dbReference type="InterPro" id="IPR023577">
    <property type="entry name" value="CYTH_domain"/>
</dbReference>
<feature type="domain" description="CHAD" evidence="2">
    <location>
        <begin position="208"/>
        <end position="481"/>
    </location>
</feature>
<dbReference type="Pfam" id="PF05235">
    <property type="entry name" value="CHAD"/>
    <property type="match status" value="1"/>
</dbReference>
<organism evidence="3 4">
    <name type="scientific">Rhizobium gallicum bv. gallicum R602sp</name>
    <dbReference type="NCBI Taxonomy" id="1041138"/>
    <lineage>
        <taxon>Bacteria</taxon>
        <taxon>Pseudomonadati</taxon>
        <taxon>Pseudomonadota</taxon>
        <taxon>Alphaproteobacteria</taxon>
        <taxon>Hyphomicrobiales</taxon>
        <taxon>Rhizobiaceae</taxon>
        <taxon>Rhizobium/Agrobacterium group</taxon>
        <taxon>Rhizobium</taxon>
    </lineage>
</organism>
<dbReference type="InterPro" id="IPR039013">
    <property type="entry name" value="YgiF"/>
</dbReference>
<dbReference type="HOGENOM" id="CLU_040400_3_0_5"/>
<dbReference type="SMART" id="SM00880">
    <property type="entry name" value="CHAD"/>
    <property type="match status" value="1"/>
</dbReference>
<dbReference type="InterPro" id="IPR033469">
    <property type="entry name" value="CYTH-like_dom_sf"/>
</dbReference>
<dbReference type="PANTHER" id="PTHR39569">
    <property type="entry name" value="INORGANIC TRIPHOSPHATASE"/>
    <property type="match status" value="1"/>
</dbReference>
<dbReference type="AlphaFoldDB" id="A0A0B4X5R4"/>
<proteinExistence type="predicted"/>
<keyword evidence="4" id="KW-1185">Reference proteome</keyword>
<feature type="domain" description="CYTH" evidence="1">
    <location>
        <begin position="2"/>
        <end position="194"/>
    </location>
</feature>
<dbReference type="Proteomes" id="UP000031368">
    <property type="component" value="Chromosome"/>
</dbReference>
<dbReference type="PANTHER" id="PTHR39569:SF1">
    <property type="entry name" value="INORGANIC TRIPHOSPHATASE"/>
    <property type="match status" value="1"/>
</dbReference>
<name>A0A0B4X5R4_9HYPH</name>
<dbReference type="GO" id="GO:0046872">
    <property type="term" value="F:metal ion binding"/>
    <property type="evidence" value="ECO:0007669"/>
    <property type="project" value="TreeGrafter"/>
</dbReference>
<dbReference type="RefSeq" id="WP_039845852.1">
    <property type="nucleotide sequence ID" value="NZ_CP006877.1"/>
</dbReference>